<dbReference type="NCBIfam" id="TIGR02824">
    <property type="entry name" value="quinone_pig3"/>
    <property type="match status" value="1"/>
</dbReference>
<dbReference type="Gene3D" id="3.90.180.10">
    <property type="entry name" value="Medium-chain alcohol dehydrogenases, catalytic domain"/>
    <property type="match status" value="1"/>
</dbReference>
<dbReference type="InterPro" id="IPR011032">
    <property type="entry name" value="GroES-like_sf"/>
</dbReference>
<evidence type="ECO:0000313" key="5">
    <source>
        <dbReference type="Proteomes" id="UP000661507"/>
    </source>
</evidence>
<evidence type="ECO:0000256" key="1">
    <source>
        <dbReference type="ARBA" id="ARBA00022857"/>
    </source>
</evidence>
<evidence type="ECO:0000313" key="4">
    <source>
        <dbReference type="EMBL" id="GGJ35845.1"/>
    </source>
</evidence>
<reference evidence="4" key="2">
    <citation type="submission" date="2020-09" db="EMBL/GenBank/DDBJ databases">
        <authorList>
            <person name="Sun Q."/>
            <person name="Zhou Y."/>
        </authorList>
    </citation>
    <scope>NUCLEOTIDE SEQUENCE</scope>
    <source>
        <strain evidence="4">CGMCC 1.3617</strain>
    </source>
</reference>
<dbReference type="InterPro" id="IPR020843">
    <property type="entry name" value="ER"/>
</dbReference>
<dbReference type="CDD" id="cd05276">
    <property type="entry name" value="p53_inducible_oxidoreductase"/>
    <property type="match status" value="1"/>
</dbReference>
<name>A0A917NWP6_9PROT</name>
<proteinExistence type="predicted"/>
<dbReference type="PANTHER" id="PTHR48106">
    <property type="entry name" value="QUINONE OXIDOREDUCTASE PIG3-RELATED"/>
    <property type="match status" value="1"/>
</dbReference>
<dbReference type="InterPro" id="IPR014189">
    <property type="entry name" value="Quinone_OxRdtase_PIG3"/>
</dbReference>
<gene>
    <name evidence="4" type="primary">qor</name>
    <name evidence="4" type="ORF">GCM10011320_49490</name>
</gene>
<dbReference type="InterPro" id="IPR013149">
    <property type="entry name" value="ADH-like_C"/>
</dbReference>
<evidence type="ECO:0000259" key="3">
    <source>
        <dbReference type="SMART" id="SM00829"/>
    </source>
</evidence>
<sequence length="380" mass="40447">MDGLRYRGLAAMFRARPAYGKPAAALTRMRGGENGPPTRQGETTQMATLPQQMTIIDHGAGGGPEVLVPAAAPLPVAKPDEVLIRVMATGVNRPDVQQRSGNYPPPPGASPIMGLECSGEVVAIGTDVARYKLGDRVCALTNGGAYAEYCTAPEAQTLPWPDGYDAIRAAALPETYFTVWANMFGHGDLQAGETLLVHGGTSGIGVTAIQLAKAFGARVFATAGSEDKVAACLRFGADAAINYKTHDFAEEVRRLTDKNGVDVILDMVGGAYFQRNLRSLAWDGRLVLIAFLGGFEVEKADLRPIMLKRLTVTGSTMRPRTTMQKGKLAAALEAKVWPMLAKGAVGPEIFRVFPLAEAAAAHRLMESSEHIGKIMLKVAD</sequence>
<accession>A0A917NWP6</accession>
<protein>
    <submittedName>
        <fullName evidence="4">NAD(P)H quinone oxidoreductase</fullName>
    </submittedName>
</protein>
<organism evidence="4 5">
    <name type="scientific">Neoroseomonas lacus</name>
    <dbReference type="NCBI Taxonomy" id="287609"/>
    <lineage>
        <taxon>Bacteria</taxon>
        <taxon>Pseudomonadati</taxon>
        <taxon>Pseudomonadota</taxon>
        <taxon>Alphaproteobacteria</taxon>
        <taxon>Acetobacterales</taxon>
        <taxon>Acetobacteraceae</taxon>
        <taxon>Neoroseomonas</taxon>
    </lineage>
</organism>
<keyword evidence="5" id="KW-1185">Reference proteome</keyword>
<dbReference type="SUPFAM" id="SSF50129">
    <property type="entry name" value="GroES-like"/>
    <property type="match status" value="1"/>
</dbReference>
<dbReference type="InterPro" id="IPR013154">
    <property type="entry name" value="ADH-like_N"/>
</dbReference>
<keyword evidence="2" id="KW-0560">Oxidoreductase</keyword>
<dbReference type="Proteomes" id="UP000661507">
    <property type="component" value="Unassembled WGS sequence"/>
</dbReference>
<dbReference type="PANTHER" id="PTHR48106:SF8">
    <property type="entry name" value="OS02G0805600 PROTEIN"/>
    <property type="match status" value="1"/>
</dbReference>
<evidence type="ECO:0000256" key="2">
    <source>
        <dbReference type="ARBA" id="ARBA00023002"/>
    </source>
</evidence>
<feature type="domain" description="Enoyl reductase (ER)" evidence="3">
    <location>
        <begin position="62"/>
        <end position="376"/>
    </location>
</feature>
<dbReference type="GO" id="GO:0016651">
    <property type="term" value="F:oxidoreductase activity, acting on NAD(P)H"/>
    <property type="evidence" value="ECO:0007669"/>
    <property type="project" value="TreeGrafter"/>
</dbReference>
<reference evidence="4" key="1">
    <citation type="journal article" date="2014" name="Int. J. Syst. Evol. Microbiol.">
        <title>Complete genome sequence of Corynebacterium casei LMG S-19264T (=DSM 44701T), isolated from a smear-ripened cheese.</title>
        <authorList>
            <consortium name="US DOE Joint Genome Institute (JGI-PGF)"/>
            <person name="Walter F."/>
            <person name="Albersmeier A."/>
            <person name="Kalinowski J."/>
            <person name="Ruckert C."/>
        </authorList>
    </citation>
    <scope>NUCLEOTIDE SEQUENCE</scope>
    <source>
        <strain evidence="4">CGMCC 1.3617</strain>
    </source>
</reference>
<dbReference type="Pfam" id="PF08240">
    <property type="entry name" value="ADH_N"/>
    <property type="match status" value="1"/>
</dbReference>
<comment type="caution">
    <text evidence="4">The sequence shown here is derived from an EMBL/GenBank/DDBJ whole genome shotgun (WGS) entry which is preliminary data.</text>
</comment>
<dbReference type="InterPro" id="IPR036291">
    <property type="entry name" value="NAD(P)-bd_dom_sf"/>
</dbReference>
<dbReference type="SUPFAM" id="SSF51735">
    <property type="entry name" value="NAD(P)-binding Rossmann-fold domains"/>
    <property type="match status" value="1"/>
</dbReference>
<dbReference type="Pfam" id="PF00107">
    <property type="entry name" value="ADH_zinc_N"/>
    <property type="match status" value="1"/>
</dbReference>
<dbReference type="Gene3D" id="3.40.50.720">
    <property type="entry name" value="NAD(P)-binding Rossmann-like Domain"/>
    <property type="match status" value="1"/>
</dbReference>
<dbReference type="GO" id="GO:0070402">
    <property type="term" value="F:NADPH binding"/>
    <property type="evidence" value="ECO:0007669"/>
    <property type="project" value="TreeGrafter"/>
</dbReference>
<dbReference type="SMART" id="SM00829">
    <property type="entry name" value="PKS_ER"/>
    <property type="match status" value="1"/>
</dbReference>
<dbReference type="AlphaFoldDB" id="A0A917NWP6"/>
<keyword evidence="1" id="KW-0521">NADP</keyword>
<dbReference type="EMBL" id="BMKW01000014">
    <property type="protein sequence ID" value="GGJ35845.1"/>
    <property type="molecule type" value="Genomic_DNA"/>
</dbReference>